<dbReference type="Pfam" id="PF00782">
    <property type="entry name" value="DSPc"/>
    <property type="match status" value="1"/>
</dbReference>
<evidence type="ECO:0000313" key="4">
    <source>
        <dbReference type="RefSeq" id="XP_022236200.1"/>
    </source>
</evidence>
<feature type="region of interest" description="Disordered" evidence="1">
    <location>
        <begin position="197"/>
        <end position="289"/>
    </location>
</feature>
<dbReference type="Proteomes" id="UP000694941">
    <property type="component" value="Unplaced"/>
</dbReference>
<feature type="compositionally biased region" description="Low complexity" evidence="1">
    <location>
        <begin position="254"/>
        <end position="265"/>
    </location>
</feature>
<feature type="compositionally biased region" description="Acidic residues" evidence="1">
    <location>
        <begin position="279"/>
        <end position="289"/>
    </location>
</feature>
<reference evidence="4" key="1">
    <citation type="submission" date="2025-08" db="UniProtKB">
        <authorList>
            <consortium name="RefSeq"/>
        </authorList>
    </citation>
    <scope>IDENTIFICATION</scope>
    <source>
        <tissue evidence="4">Muscle</tissue>
    </source>
</reference>
<feature type="domain" description="Tyrosine specific protein phosphatases" evidence="2">
    <location>
        <begin position="1"/>
        <end position="59"/>
    </location>
</feature>
<evidence type="ECO:0000313" key="3">
    <source>
        <dbReference type="Proteomes" id="UP000694941"/>
    </source>
</evidence>
<dbReference type="RefSeq" id="XP_022236200.1">
    <property type="nucleotide sequence ID" value="XM_022380492.1"/>
</dbReference>
<evidence type="ECO:0000256" key="1">
    <source>
        <dbReference type="SAM" id="MobiDB-lite"/>
    </source>
</evidence>
<proteinExistence type="predicted"/>
<evidence type="ECO:0000259" key="2">
    <source>
        <dbReference type="PROSITE" id="PS50056"/>
    </source>
</evidence>
<accession>A0ABM1RXU5</accession>
<dbReference type="InterPro" id="IPR029021">
    <property type="entry name" value="Prot-tyrosine_phosphatase-like"/>
</dbReference>
<gene>
    <name evidence="4" type="primary">LOC106476696</name>
</gene>
<dbReference type="InterPro" id="IPR050561">
    <property type="entry name" value="PTP"/>
</dbReference>
<organism evidence="3 4">
    <name type="scientific">Limulus polyphemus</name>
    <name type="common">Atlantic horseshoe crab</name>
    <dbReference type="NCBI Taxonomy" id="6850"/>
    <lineage>
        <taxon>Eukaryota</taxon>
        <taxon>Metazoa</taxon>
        <taxon>Ecdysozoa</taxon>
        <taxon>Arthropoda</taxon>
        <taxon>Chelicerata</taxon>
        <taxon>Merostomata</taxon>
        <taxon>Xiphosura</taxon>
        <taxon>Limulidae</taxon>
        <taxon>Limulus</taxon>
    </lineage>
</organism>
<keyword evidence="3" id="KW-1185">Reference proteome</keyword>
<dbReference type="PANTHER" id="PTHR23339">
    <property type="entry name" value="TYROSINE SPECIFIC PROTEIN PHOSPHATASE AND DUAL SPECIFICITY PROTEIN PHOSPHATASE"/>
    <property type="match status" value="1"/>
</dbReference>
<dbReference type="InterPro" id="IPR000387">
    <property type="entry name" value="Tyr_Pase_dom"/>
</dbReference>
<sequence length="363" mass="41145">MAFALTEGKVAIHCHAGLGRTGVLIASYLVFVLRCKSNDAIRYLRIKRPNAIQTRRQIICVQQFAQFIIPLLTVYPNVIPNAHLFSLNQYLNQQRKVLHGYEARHLKYIPKIVYMVCERLLELAGCNNRDEKKTVPTLVNLIRYQLGERNGFWTSFLAASVPDEYYWRPFSQITVTTSSEPSEQQQEWAENLPNHVFTGESSASTTRRHKTRPSCTKSRYTKPQVQSPLVRNEPSYRHSDTPPGTADTAINVTSSDRSLNSSQNSGATVGTVGGREYTPDFEPESSDESIESVEYESKENLLANGCYQELSSTSEFKSLQRTANHCTCVTTKDVVRALMTEQCMLGREHAITLRHFQKVLNSR</sequence>
<protein>
    <submittedName>
        <fullName evidence="4">Uncharacterized protein LOC106476696</fullName>
    </submittedName>
</protein>
<dbReference type="PROSITE" id="PS00383">
    <property type="entry name" value="TYR_PHOSPHATASE_1"/>
    <property type="match status" value="1"/>
</dbReference>
<dbReference type="PROSITE" id="PS50056">
    <property type="entry name" value="TYR_PHOSPHATASE_2"/>
    <property type="match status" value="1"/>
</dbReference>
<dbReference type="Gene3D" id="3.90.190.10">
    <property type="entry name" value="Protein tyrosine phosphatase superfamily"/>
    <property type="match status" value="1"/>
</dbReference>
<dbReference type="InterPro" id="IPR016130">
    <property type="entry name" value="Tyr_Pase_AS"/>
</dbReference>
<dbReference type="SUPFAM" id="SSF52799">
    <property type="entry name" value="(Phosphotyrosine protein) phosphatases II"/>
    <property type="match status" value="1"/>
</dbReference>
<feature type="compositionally biased region" description="Polar residues" evidence="1">
    <location>
        <begin position="213"/>
        <end position="229"/>
    </location>
</feature>
<dbReference type="GeneID" id="106476696"/>
<name>A0ABM1RXU5_LIMPO</name>
<dbReference type="InterPro" id="IPR000340">
    <property type="entry name" value="Dual-sp_phosphatase_cat-dom"/>
</dbReference>